<accession>A0A1J5PBD1</accession>
<reference evidence="1" key="1">
    <citation type="submission" date="2016-10" db="EMBL/GenBank/DDBJ databases">
        <title>Sequence of Gallionella enrichment culture.</title>
        <authorList>
            <person name="Poehlein A."/>
            <person name="Muehling M."/>
            <person name="Daniel R."/>
        </authorList>
    </citation>
    <scope>NUCLEOTIDE SEQUENCE</scope>
</reference>
<gene>
    <name evidence="1" type="ORF">GALL_536600</name>
</gene>
<dbReference type="AlphaFoldDB" id="A0A1J5PBD1"/>
<protein>
    <submittedName>
        <fullName evidence="1">Uncharacterized protein</fullName>
    </submittedName>
</protein>
<evidence type="ECO:0000313" key="1">
    <source>
        <dbReference type="EMBL" id="OIQ64788.1"/>
    </source>
</evidence>
<dbReference type="EMBL" id="MLJW01007837">
    <property type="protein sequence ID" value="OIQ64788.1"/>
    <property type="molecule type" value="Genomic_DNA"/>
</dbReference>
<organism evidence="1">
    <name type="scientific">mine drainage metagenome</name>
    <dbReference type="NCBI Taxonomy" id="410659"/>
    <lineage>
        <taxon>unclassified sequences</taxon>
        <taxon>metagenomes</taxon>
        <taxon>ecological metagenomes</taxon>
    </lineage>
</organism>
<name>A0A1J5PBD1_9ZZZZ</name>
<comment type="caution">
    <text evidence="1">The sequence shown here is derived from an EMBL/GenBank/DDBJ whole genome shotgun (WGS) entry which is preliminary data.</text>
</comment>
<sequence>MVFGRVMATVPLPASAKSTSSSLTLRSILVLLTPRAMPLTTISPPIVACVAKVKLALGAVKADFQLSNACCGVRSARAGVPSSIGKHSAGTKRLETRIRILSQTTDLRRGVGVTRPKGAARNRGSGRHGDYWMRWPLARIEPSLLNSILEVSVSVPSPGLANIASIMRKPIA</sequence>
<proteinExistence type="predicted"/>